<evidence type="ECO:0000313" key="2">
    <source>
        <dbReference type="EMBL" id="KAJ1192869.1"/>
    </source>
</evidence>
<organism evidence="2 3">
    <name type="scientific">Pleurodeles waltl</name>
    <name type="common">Iberian ribbed newt</name>
    <dbReference type="NCBI Taxonomy" id="8319"/>
    <lineage>
        <taxon>Eukaryota</taxon>
        <taxon>Metazoa</taxon>
        <taxon>Chordata</taxon>
        <taxon>Craniata</taxon>
        <taxon>Vertebrata</taxon>
        <taxon>Euteleostomi</taxon>
        <taxon>Amphibia</taxon>
        <taxon>Batrachia</taxon>
        <taxon>Caudata</taxon>
        <taxon>Salamandroidea</taxon>
        <taxon>Salamandridae</taxon>
        <taxon>Pleurodelinae</taxon>
        <taxon>Pleurodeles</taxon>
    </lineage>
</organism>
<name>A0AAV7UWV7_PLEWA</name>
<accession>A0AAV7UWV7</accession>
<sequence>MSGSSYFSMEDMRRNDVILNKDDIRRSLGTTQCSSRSCRWSDRSHWSLYEAIRVRQQKTEEKSPDSAGSQPEGKDRHNSTAGCLADEKFWNSTGSWLQNEEHWNSTEGRLENTELDLRWNSIGSRLEDKELDLTGY</sequence>
<dbReference type="Proteomes" id="UP001066276">
    <property type="component" value="Chromosome 2_2"/>
</dbReference>
<feature type="region of interest" description="Disordered" evidence="1">
    <location>
        <begin position="55"/>
        <end position="81"/>
    </location>
</feature>
<dbReference type="AlphaFoldDB" id="A0AAV7UWV7"/>
<evidence type="ECO:0000313" key="3">
    <source>
        <dbReference type="Proteomes" id="UP001066276"/>
    </source>
</evidence>
<keyword evidence="3" id="KW-1185">Reference proteome</keyword>
<evidence type="ECO:0000256" key="1">
    <source>
        <dbReference type="SAM" id="MobiDB-lite"/>
    </source>
</evidence>
<gene>
    <name evidence="2" type="ORF">NDU88_002175</name>
</gene>
<reference evidence="2" key="1">
    <citation type="journal article" date="2022" name="bioRxiv">
        <title>Sequencing and chromosome-scale assembly of the giantPleurodeles waltlgenome.</title>
        <authorList>
            <person name="Brown T."/>
            <person name="Elewa A."/>
            <person name="Iarovenko S."/>
            <person name="Subramanian E."/>
            <person name="Araus A.J."/>
            <person name="Petzold A."/>
            <person name="Susuki M."/>
            <person name="Suzuki K.-i.T."/>
            <person name="Hayashi T."/>
            <person name="Toyoda A."/>
            <person name="Oliveira C."/>
            <person name="Osipova E."/>
            <person name="Leigh N.D."/>
            <person name="Simon A."/>
            <person name="Yun M.H."/>
        </authorList>
    </citation>
    <scope>NUCLEOTIDE SEQUENCE</scope>
    <source>
        <strain evidence="2">20211129_DDA</strain>
        <tissue evidence="2">Liver</tissue>
    </source>
</reference>
<protein>
    <submittedName>
        <fullName evidence="2">Uncharacterized protein</fullName>
    </submittedName>
</protein>
<proteinExistence type="predicted"/>
<feature type="non-terminal residue" evidence="2">
    <location>
        <position position="136"/>
    </location>
</feature>
<comment type="caution">
    <text evidence="2">The sequence shown here is derived from an EMBL/GenBank/DDBJ whole genome shotgun (WGS) entry which is preliminary data.</text>
</comment>
<dbReference type="EMBL" id="JANPWB010000004">
    <property type="protein sequence ID" value="KAJ1192869.1"/>
    <property type="molecule type" value="Genomic_DNA"/>
</dbReference>